<gene>
    <name evidence="2" type="ORF">CKW00_00105</name>
</gene>
<reference evidence="2 3" key="1">
    <citation type="submission" date="2017-08" db="EMBL/GenBank/DDBJ databases">
        <title>Salimicrobium alkalisoli sp. nov., isolated from saline alkaline soil.</title>
        <authorList>
            <person name="Zhang G."/>
            <person name="Xiong Q."/>
        </authorList>
    </citation>
    <scope>NUCLEOTIDE SEQUENCE [LARGE SCALE GENOMIC DNA]</scope>
    <source>
        <strain evidence="2 3">WN024</strain>
    </source>
</reference>
<dbReference type="EMBL" id="NSGH01000001">
    <property type="protein sequence ID" value="PBB06898.1"/>
    <property type="molecule type" value="Genomic_DNA"/>
</dbReference>
<keyword evidence="3" id="KW-1185">Reference proteome</keyword>
<evidence type="ECO:0000259" key="1">
    <source>
        <dbReference type="Pfam" id="PF03551"/>
    </source>
</evidence>
<proteinExistence type="predicted"/>
<dbReference type="PANTHER" id="PTHR33169:SF25">
    <property type="entry name" value="DNA-BINDING PROTEIN YIZB-RELATED"/>
    <property type="match status" value="1"/>
</dbReference>
<name>A0ABX4HV24_9BACI</name>
<feature type="domain" description="Transcription regulator PadR N-terminal" evidence="1">
    <location>
        <begin position="20"/>
        <end position="90"/>
    </location>
</feature>
<evidence type="ECO:0000313" key="2">
    <source>
        <dbReference type="EMBL" id="PBB06898.1"/>
    </source>
</evidence>
<dbReference type="Gene3D" id="1.10.10.10">
    <property type="entry name" value="Winged helix-like DNA-binding domain superfamily/Winged helix DNA-binding domain"/>
    <property type="match status" value="1"/>
</dbReference>
<evidence type="ECO:0000313" key="3">
    <source>
        <dbReference type="Proteomes" id="UP000217561"/>
    </source>
</evidence>
<accession>A0ABX4HV24</accession>
<dbReference type="InterPro" id="IPR036388">
    <property type="entry name" value="WH-like_DNA-bd_sf"/>
</dbReference>
<dbReference type="Pfam" id="PF03551">
    <property type="entry name" value="PadR"/>
    <property type="match status" value="1"/>
</dbReference>
<dbReference type="InterPro" id="IPR036390">
    <property type="entry name" value="WH_DNA-bd_sf"/>
</dbReference>
<dbReference type="Proteomes" id="UP000217561">
    <property type="component" value="Unassembled WGS sequence"/>
</dbReference>
<sequence>MDENDKWVIQLRKGVFEVAVLALISKRPMYGYQIIRELKRTSVFEIPNGSIYPILRRITNNKWADVYWEDSEDGPKRKYYRITREGSEVLDYRFRSQKSVYEALVSLLEEGE</sequence>
<protein>
    <submittedName>
        <fullName evidence="2">PadR family transcriptional regulator</fullName>
    </submittedName>
</protein>
<dbReference type="InterPro" id="IPR005149">
    <property type="entry name" value="Tscrpt_reg_PadR_N"/>
</dbReference>
<dbReference type="SUPFAM" id="SSF46785">
    <property type="entry name" value="Winged helix' DNA-binding domain"/>
    <property type="match status" value="1"/>
</dbReference>
<dbReference type="InterPro" id="IPR052509">
    <property type="entry name" value="Metal_resp_DNA-bind_regulator"/>
</dbReference>
<organism evidence="2 3">
    <name type="scientific">Salimicrobium humidisoli</name>
    <dbReference type="NCBI Taxonomy" id="2029857"/>
    <lineage>
        <taxon>Bacteria</taxon>
        <taxon>Bacillati</taxon>
        <taxon>Bacillota</taxon>
        <taxon>Bacilli</taxon>
        <taxon>Bacillales</taxon>
        <taxon>Bacillaceae</taxon>
        <taxon>Salimicrobium</taxon>
    </lineage>
</organism>
<comment type="caution">
    <text evidence="2">The sequence shown here is derived from an EMBL/GenBank/DDBJ whole genome shotgun (WGS) entry which is preliminary data.</text>
</comment>
<dbReference type="PANTHER" id="PTHR33169">
    <property type="entry name" value="PADR-FAMILY TRANSCRIPTIONAL REGULATOR"/>
    <property type="match status" value="1"/>
</dbReference>
<dbReference type="RefSeq" id="WP_008592121.1">
    <property type="nucleotide sequence ID" value="NZ_NSGH01000001.1"/>
</dbReference>